<dbReference type="OrthoDB" id="473036at2"/>
<dbReference type="Proteomes" id="UP000239589">
    <property type="component" value="Unassembled WGS sequence"/>
</dbReference>
<evidence type="ECO:0000313" key="1">
    <source>
        <dbReference type="EMBL" id="PPJ64766.1"/>
    </source>
</evidence>
<comment type="caution">
    <text evidence="1">The sequence shown here is derived from an EMBL/GenBank/DDBJ whole genome shotgun (WGS) entry which is preliminary data.</text>
</comment>
<protein>
    <submittedName>
        <fullName evidence="1">Uncharacterized protein</fullName>
    </submittedName>
</protein>
<name>A0A2S6CYE7_9CYAN</name>
<dbReference type="Gene3D" id="3.30.70.1790">
    <property type="entry name" value="RepB DNA-primase, N-terminal domain"/>
    <property type="match status" value="1"/>
</dbReference>
<organism evidence="1 2">
    <name type="scientific">Cuspidothrix issatschenkoi CHARLIE-1</name>
    <dbReference type="NCBI Taxonomy" id="2052836"/>
    <lineage>
        <taxon>Bacteria</taxon>
        <taxon>Bacillati</taxon>
        <taxon>Cyanobacteriota</taxon>
        <taxon>Cyanophyceae</taxon>
        <taxon>Nostocales</taxon>
        <taxon>Aphanizomenonaceae</taxon>
        <taxon>Cuspidothrix</taxon>
    </lineage>
</organism>
<sequence>MKKLELSGKAALLAQLKLQGFYPDDEIWAKVRQPDGKYNVYCGTVTTDNIDLWFCQRKKDSSNQPIQDPKGGSEWVKTKHFQDGYNLLRHKSDQGDEIFYLPNHPQGGIGAGHCSRFNKIFAECDDRTIPEQWELLQEISNQLGITPGSVIYSGGKSLHFYYHLNENITREEWQLLQRKLIIIFKSDKAIQNPNREMRLAGFARKSKGTEQTLDFTSDYTYSLNEITTALDKTEQFPYGLSDTRWSDWRTHGDHVLTLPENELPTNVQRAKQSEKKRVTGLAGSSNLVDLIKETSERLGPDAFNWPGHNWQTRGNRSRGCCPWHESTTGTSGWVAPKKNGTGYGYACPTCTDNHQINAFTYWLGLRNGSLENYPTGKNWVILAKEFLADFGVIVPEFEKNSLDYSEPELELYKEYVEREKEQEKVDDYLSFKQLVGRIVKPIKKLFQGFGSPKQPVEDTTKEPIKQPEPTVNYYPGIFKTPELIKGKTLILPTEESEITAAIYEAIYTDNKDILWLDDPGMGKSYLAGLLEPDGTIIKQLIYLAADHANPTTKTIEANFHPVTRRHNGLHIDDSRQTSLGNPYQLRPQKRQSIDIPGNCPKNDLFSKIESKNINVEGTDKICENCILFQTHNCTFKEDRSNDLKQVKIRTHPDSTPIPSKYDYSKVGLIWDETNTLFTTNKSITFPKDDIDKTVSLLYQKDRILLEELTPLFDILYQLVKGDFNKEYKHGLYGFSDSTLREILPKYTHINLLGLIMKVGEATQQDLSFLEDVDGLDRKDTRGDNAAKYASKILRRESYKDIARELDNLGIEWLFDFLQAWGIDNCGVLSYQWGKLTITKRDVKHLRLADNAKFNLYLDATISRETLALKRGIDPEQILVMRRAKPDYSNLTVKHITGLGNINGDRSPEKQKRLVAVKQEIAEQYPDHAAIEWKQHATDNEGYHFRDGRGQNRFETKTTLAIYGVPVQNLGSLANEFQLLTGIDPQINQEHYHPKFVEYLQEHTQGEIIQEVARLRSHRKPEQQHTVYFCGDFKQGSLDFIQEYFTGCTLEKIEALNLTPDAGSKSERLRYAILQSVKEVHATGRKITQRAIASIVGITQGRLSQVASEDFGGWSKLKKILVFLLDSLYSKTNNFSGPLSEDQQWLADIYLPLLAEDPVSPEDLAITLDAVGDEQEIKLVLSRVPFHTKLLLIIKLLTHVPDEFVSLITPLIPKELILTS</sequence>
<proteinExistence type="predicted"/>
<evidence type="ECO:0000313" key="2">
    <source>
        <dbReference type="Proteomes" id="UP000239589"/>
    </source>
</evidence>
<dbReference type="AlphaFoldDB" id="A0A2S6CYE7"/>
<keyword evidence="2" id="KW-1185">Reference proteome</keyword>
<dbReference type="RefSeq" id="WP_104386409.1">
    <property type="nucleotide sequence ID" value="NZ_PGEM01000021.1"/>
</dbReference>
<accession>A0A2S6CYE7</accession>
<dbReference type="EMBL" id="PGEM01000021">
    <property type="protein sequence ID" value="PPJ64766.1"/>
    <property type="molecule type" value="Genomic_DNA"/>
</dbReference>
<reference evidence="1 2" key="1">
    <citation type="submission" date="2018-02" db="EMBL/GenBank/DDBJ databases">
        <title>Discovery of a pederin family compound in a non-symbiotic bloom-forming cyanobacterium.</title>
        <authorList>
            <person name="Kust A."/>
            <person name="Mares J."/>
            <person name="Jokela J."/>
            <person name="Urajova P."/>
            <person name="Hajek J."/>
            <person name="Saurav K."/>
            <person name="Voracova K."/>
            <person name="Fewer D.P."/>
            <person name="Haapaniemi E."/>
            <person name="Permi P."/>
            <person name="Rehakova K."/>
            <person name="Sivonen K."/>
            <person name="Hrouzek P."/>
        </authorList>
    </citation>
    <scope>NUCLEOTIDE SEQUENCE [LARGE SCALE GENOMIC DNA]</scope>
    <source>
        <strain evidence="1 2">CHARLIE-1</strain>
    </source>
</reference>
<gene>
    <name evidence="1" type="ORF">CUN59_02840</name>
</gene>